<evidence type="ECO:0000313" key="2">
    <source>
        <dbReference type="EMBL" id="KAL0564991.1"/>
    </source>
</evidence>
<sequence>MLAYRRGPQPPDCGGVPGIVCTKWTKPTVKFWPDSLCATEGCSRQYVEHDITPEDVSNVSGNTPSTSAPITSITPPSTSFPIPTSSLSQSGGQSLPIPWQAPLPNQSAIQAQQYNNMAMSTNDRWVKAATHHRVTTSAFSSPVTTATMLVNHPCNNSVTRLQASQNRNGHAASYAAQSQCGVERPLKATMGIAGLGVSSPDGTWTYSYQILLLPHFLGTNMDLKDREAFGTACKHPAFQIGTSSLRHILPALQKWGLLFTENINARFNNCVDNLLCQVISTHCQEKGFITLSGPVPSQLGLFDNPRFTILKPKQLGNNQTGLFLEEAHQRYDWTMANFNVIASNKFLLHPYQRIVNVVIGFTSGLNGPLVQGGPVHDCFTYWVHPEASNTTSPEMTGELLAEYCALQCAACRVEASADTNVAMEEETAQDLRRSPRLVSRALPSSSSSASPDTLLSDTSISSLSSIPQAPALASSASSTPDTEALHPTPSPPTLASRSIPLVLLNPVVLTPMPAPAAKQPMQIPPIQPFPPSQLLRHAEAKYNGQLTFKD</sequence>
<feature type="region of interest" description="Disordered" evidence="1">
    <location>
        <begin position="471"/>
        <end position="496"/>
    </location>
</feature>
<accession>A0ABR3EQ28</accession>
<feature type="compositionally biased region" description="Low complexity" evidence="1">
    <location>
        <begin position="471"/>
        <end position="482"/>
    </location>
</feature>
<evidence type="ECO:0000256" key="1">
    <source>
        <dbReference type="SAM" id="MobiDB-lite"/>
    </source>
</evidence>
<feature type="compositionally biased region" description="Low complexity" evidence="1">
    <location>
        <begin position="63"/>
        <end position="93"/>
    </location>
</feature>
<protein>
    <submittedName>
        <fullName evidence="2">Uncharacterized protein</fullName>
    </submittedName>
</protein>
<name>A0ABR3EQ28_9AGAR</name>
<comment type="caution">
    <text evidence="2">The sequence shown here is derived from an EMBL/GenBank/DDBJ whole genome shotgun (WGS) entry which is preliminary data.</text>
</comment>
<dbReference type="Proteomes" id="UP001465976">
    <property type="component" value="Unassembled WGS sequence"/>
</dbReference>
<keyword evidence="3" id="KW-1185">Reference proteome</keyword>
<feature type="region of interest" description="Disordered" evidence="1">
    <location>
        <begin position="424"/>
        <end position="454"/>
    </location>
</feature>
<feature type="compositionally biased region" description="Low complexity" evidence="1">
    <location>
        <begin position="436"/>
        <end position="454"/>
    </location>
</feature>
<reference evidence="2 3" key="1">
    <citation type="submission" date="2024-02" db="EMBL/GenBank/DDBJ databases">
        <title>A draft genome for the cacao thread blight pathogen Marasmius crinis-equi.</title>
        <authorList>
            <person name="Cohen S.P."/>
            <person name="Baruah I.K."/>
            <person name="Amoako-Attah I."/>
            <person name="Bukari Y."/>
            <person name="Meinhardt L.W."/>
            <person name="Bailey B.A."/>
        </authorList>
    </citation>
    <scope>NUCLEOTIDE SEQUENCE [LARGE SCALE GENOMIC DNA]</scope>
    <source>
        <strain evidence="2 3">GH-76</strain>
    </source>
</reference>
<organism evidence="2 3">
    <name type="scientific">Marasmius crinis-equi</name>
    <dbReference type="NCBI Taxonomy" id="585013"/>
    <lineage>
        <taxon>Eukaryota</taxon>
        <taxon>Fungi</taxon>
        <taxon>Dikarya</taxon>
        <taxon>Basidiomycota</taxon>
        <taxon>Agaricomycotina</taxon>
        <taxon>Agaricomycetes</taxon>
        <taxon>Agaricomycetidae</taxon>
        <taxon>Agaricales</taxon>
        <taxon>Marasmiineae</taxon>
        <taxon>Marasmiaceae</taxon>
        <taxon>Marasmius</taxon>
    </lineage>
</organism>
<dbReference type="EMBL" id="JBAHYK010002479">
    <property type="protein sequence ID" value="KAL0564991.1"/>
    <property type="molecule type" value="Genomic_DNA"/>
</dbReference>
<feature type="region of interest" description="Disordered" evidence="1">
    <location>
        <begin position="54"/>
        <end position="93"/>
    </location>
</feature>
<evidence type="ECO:0000313" key="3">
    <source>
        <dbReference type="Proteomes" id="UP001465976"/>
    </source>
</evidence>
<proteinExistence type="predicted"/>
<gene>
    <name evidence="2" type="ORF">V5O48_017043</name>
</gene>